<protein>
    <submittedName>
        <fullName evidence="6">Bifunctional epoxide hydrolase 2 isoform X1</fullName>
    </submittedName>
</protein>
<reference evidence="6" key="1">
    <citation type="submission" date="2025-08" db="UniProtKB">
        <authorList>
            <consortium name="RefSeq"/>
        </authorList>
    </citation>
    <scope>IDENTIFICATION</scope>
    <source>
        <tissue evidence="6">Sperm</tissue>
    </source>
</reference>
<evidence type="ECO:0000256" key="2">
    <source>
        <dbReference type="ARBA" id="ARBA00022990"/>
    </source>
</evidence>
<dbReference type="Pfam" id="PF00702">
    <property type="entry name" value="Hydrolase"/>
    <property type="match status" value="1"/>
</dbReference>
<dbReference type="InterPro" id="IPR023198">
    <property type="entry name" value="PGP-like_dom2"/>
</dbReference>
<dbReference type="CDD" id="cd02603">
    <property type="entry name" value="HAD_sEH-N_like"/>
    <property type="match status" value="1"/>
</dbReference>
<name>A0AAJ7TGU7_PETMA</name>
<evidence type="ECO:0000256" key="3">
    <source>
        <dbReference type="ARBA" id="ARBA00038334"/>
    </source>
</evidence>
<feature type="domain" description="AB hydrolase-1" evidence="4">
    <location>
        <begin position="259"/>
        <end position="534"/>
    </location>
</feature>
<dbReference type="NCBIfam" id="TIGR02247">
    <property type="entry name" value="HAD-1A3-hyp"/>
    <property type="match status" value="1"/>
</dbReference>
<dbReference type="CTD" id="2053"/>
<dbReference type="RefSeq" id="XP_032817615.1">
    <property type="nucleotide sequence ID" value="XM_032961724.1"/>
</dbReference>
<evidence type="ECO:0000313" key="5">
    <source>
        <dbReference type="Proteomes" id="UP001318040"/>
    </source>
</evidence>
<dbReference type="PRINTS" id="PR00412">
    <property type="entry name" value="EPOXHYDRLASE"/>
</dbReference>
<dbReference type="SUPFAM" id="SSF53474">
    <property type="entry name" value="alpha/beta-Hydrolases"/>
    <property type="match status" value="1"/>
</dbReference>
<dbReference type="KEGG" id="pmrn:116946627"/>
<dbReference type="InterPro" id="IPR023214">
    <property type="entry name" value="HAD_sf"/>
</dbReference>
<dbReference type="NCBIfam" id="TIGR01509">
    <property type="entry name" value="HAD-SF-IA-v3"/>
    <property type="match status" value="1"/>
</dbReference>
<keyword evidence="2" id="KW-0007">Acetylation</keyword>
<gene>
    <name evidence="6" type="primary">EPHX2</name>
</gene>
<dbReference type="AlphaFoldDB" id="A0AAJ7TGU7"/>
<dbReference type="InterPro" id="IPR036412">
    <property type="entry name" value="HAD-like_sf"/>
</dbReference>
<dbReference type="InterPro" id="IPR011945">
    <property type="entry name" value="HAD-SF_ppase_IA/epoxid_hydro_N"/>
</dbReference>
<dbReference type="SFLD" id="SFLDS00003">
    <property type="entry name" value="Haloacid_Dehalogenase"/>
    <property type="match status" value="1"/>
</dbReference>
<dbReference type="InterPro" id="IPR006439">
    <property type="entry name" value="HAD-SF_hydro_IA"/>
</dbReference>
<dbReference type="SUPFAM" id="SSF56784">
    <property type="entry name" value="HAD-like"/>
    <property type="match status" value="1"/>
</dbReference>
<accession>A0AAJ7TGU7</accession>
<dbReference type="PANTHER" id="PTHR43329">
    <property type="entry name" value="EPOXIDE HYDROLASE"/>
    <property type="match status" value="1"/>
</dbReference>
<dbReference type="Pfam" id="PF00561">
    <property type="entry name" value="Abhydrolase_1"/>
    <property type="match status" value="1"/>
</dbReference>
<keyword evidence="1 6" id="KW-0378">Hydrolase</keyword>
<sequence>MSLRAAMFDLGGVLVKLPPPDLLHQSASSLPRELLEAVFDVKNERDVSMHKLERGELTLEQFYPEFNEECHREAKLRGLSVPEGFTAEGFFERFHAGSLNEPMLRAAQQLRSHGFKTCVLTNNWVDDSAARGATSNFMSVLRRSFDLVIESCRVGLRKPDVAIYALALRQLEATPQQVVFLDDIGANLKPAKEMGMTTILVKDTAVALRELEAVTGVKLGPDSATALAPVPCEPEDVSHGFIDIKPGVKLHYVEMGEGPVVCLCHGFPESWYSWRYQIPCLADAGYRVIAFDMIGYGDSSHPQDIEEYSQENICKGILSFLNKLGILQATFLGHDWGGVVVWNLAQKFPERLRAVGSINTPFLPTNPSENPAEKMAKKPGVFDYMLYFQKPGVAEAELEKNLERTFKLFFRYPEDADPTKNTSNVRERGGIFVGLPEDPAMSSLLSEKSLQVYVQQFTKSGFRGPLNWYRNMQANWKWLPLSAKWKVRVPALMVTAEKDPVLSPLMTTGMESWVLNLTRAHIANCGHWTQMERPAELNKILVEWLAKVHELGAHQKQAKL</sequence>
<dbReference type="InterPro" id="IPR029058">
    <property type="entry name" value="AB_hydrolase_fold"/>
</dbReference>
<comment type="similarity">
    <text evidence="3">Belongs to the AB hydrolase superfamily. Epoxide hydrolase family.</text>
</comment>
<proteinExistence type="inferred from homology"/>
<dbReference type="PRINTS" id="PR00111">
    <property type="entry name" value="ABHYDROLASE"/>
</dbReference>
<dbReference type="Gene3D" id="3.40.50.1820">
    <property type="entry name" value="alpha/beta hydrolase"/>
    <property type="match status" value="1"/>
</dbReference>
<evidence type="ECO:0000259" key="4">
    <source>
        <dbReference type="Pfam" id="PF00561"/>
    </source>
</evidence>
<organism evidence="5 6">
    <name type="scientific">Petromyzon marinus</name>
    <name type="common">Sea lamprey</name>
    <dbReference type="NCBI Taxonomy" id="7757"/>
    <lineage>
        <taxon>Eukaryota</taxon>
        <taxon>Metazoa</taxon>
        <taxon>Chordata</taxon>
        <taxon>Craniata</taxon>
        <taxon>Vertebrata</taxon>
        <taxon>Cyclostomata</taxon>
        <taxon>Hyperoartia</taxon>
        <taxon>Petromyzontiformes</taxon>
        <taxon>Petromyzontidae</taxon>
        <taxon>Petromyzon</taxon>
    </lineage>
</organism>
<dbReference type="SFLD" id="SFLDG01129">
    <property type="entry name" value="C1.5:_HAD__Beta-PGM__Phosphata"/>
    <property type="match status" value="1"/>
</dbReference>
<evidence type="ECO:0000313" key="6">
    <source>
        <dbReference type="RefSeq" id="XP_032817615.1"/>
    </source>
</evidence>
<evidence type="ECO:0000256" key="1">
    <source>
        <dbReference type="ARBA" id="ARBA00022801"/>
    </source>
</evidence>
<dbReference type="GO" id="GO:0004301">
    <property type="term" value="F:epoxide hydrolase activity"/>
    <property type="evidence" value="ECO:0007669"/>
    <property type="project" value="UniProtKB-ARBA"/>
</dbReference>
<keyword evidence="5" id="KW-1185">Reference proteome</keyword>
<dbReference type="InterPro" id="IPR000639">
    <property type="entry name" value="Epox_hydrolase-like"/>
</dbReference>
<dbReference type="InterPro" id="IPR000073">
    <property type="entry name" value="AB_hydrolase_1"/>
</dbReference>
<dbReference type="Gene3D" id="1.10.150.240">
    <property type="entry name" value="Putative phosphatase, domain 2"/>
    <property type="match status" value="1"/>
</dbReference>
<dbReference type="FunFam" id="3.40.50.1820:FF:000067">
    <property type="entry name" value="Bifunctional epoxide hydrolase 2"/>
    <property type="match status" value="1"/>
</dbReference>
<dbReference type="Gene3D" id="3.40.50.1000">
    <property type="entry name" value="HAD superfamily/HAD-like"/>
    <property type="match status" value="1"/>
</dbReference>
<dbReference type="Proteomes" id="UP001318040">
    <property type="component" value="Chromosome 27"/>
</dbReference>